<feature type="signal peptide" evidence="2">
    <location>
        <begin position="1"/>
        <end position="18"/>
    </location>
</feature>
<sequence length="275" mass="29440">MRQLVFVLLLLAPCIASAQARNTALDGLDGANEALVWQAVGRLDADDVGFCTATLIAPELVLTAAHCVYSSRTGNLLEADDLTFRAGLRHGTSAAERKVSQIEAHPGYDPARGVEAQNIRHDVALLKLASPIPTHVLDPFVLYQGRFAKGPVSVVSYGRGRAELPSRQAVCRMFDQYKGVVLMDCDVTFGSSGAPVFSHRNGRGQIISVISSVGYYDGRKTSFGMVLPNLVADLKRQMRANASRPLADAKRITVNGSARRTSTDGGAKFVRPGGS</sequence>
<dbReference type="Proteomes" id="UP001138661">
    <property type="component" value="Unassembled WGS sequence"/>
</dbReference>
<dbReference type="AlphaFoldDB" id="A0A9X1K494"/>
<feature type="chain" id="PRO_5040902514" evidence="2">
    <location>
        <begin position="19"/>
        <end position="275"/>
    </location>
</feature>
<dbReference type="GO" id="GO:0006508">
    <property type="term" value="P:proteolysis"/>
    <property type="evidence" value="ECO:0007669"/>
    <property type="project" value="UniProtKB-KW"/>
</dbReference>
<dbReference type="EMBL" id="JAHXDN010000004">
    <property type="protein sequence ID" value="MBW4709482.1"/>
    <property type="molecule type" value="Genomic_DNA"/>
</dbReference>
<gene>
    <name evidence="4" type="ORF">KX928_16950</name>
</gene>
<dbReference type="PROSITE" id="PS00134">
    <property type="entry name" value="TRYPSIN_HIS"/>
    <property type="match status" value="1"/>
</dbReference>
<accession>A0A9X1K494</accession>
<dbReference type="GO" id="GO:0004252">
    <property type="term" value="F:serine-type endopeptidase activity"/>
    <property type="evidence" value="ECO:0007669"/>
    <property type="project" value="InterPro"/>
</dbReference>
<dbReference type="InterPro" id="IPR001254">
    <property type="entry name" value="Trypsin_dom"/>
</dbReference>
<dbReference type="InterPro" id="IPR050966">
    <property type="entry name" value="Glutamyl_endopeptidase"/>
</dbReference>
<dbReference type="SMART" id="SM00020">
    <property type="entry name" value="Tryp_SPc"/>
    <property type="match status" value="1"/>
</dbReference>
<evidence type="ECO:0000313" key="4">
    <source>
        <dbReference type="EMBL" id="MBW4709482.1"/>
    </source>
</evidence>
<reference evidence="4" key="1">
    <citation type="submission" date="2021-07" db="EMBL/GenBank/DDBJ databases">
        <title>Roseobacter insulae sp. nov., isolated from a tidal flat.</title>
        <authorList>
            <person name="Park S."/>
            <person name="Yoon J.-H."/>
        </authorList>
    </citation>
    <scope>NUCLEOTIDE SEQUENCE</scope>
    <source>
        <strain evidence="4">YSTF-M11</strain>
    </source>
</reference>
<name>A0A9X1K494_9RHOB</name>
<comment type="caution">
    <text evidence="4">The sequence shown here is derived from an EMBL/GenBank/DDBJ whole genome shotgun (WGS) entry which is preliminary data.</text>
</comment>
<keyword evidence="1 2" id="KW-0732">Signal</keyword>
<dbReference type="PROSITE" id="PS50240">
    <property type="entry name" value="TRYPSIN_DOM"/>
    <property type="match status" value="1"/>
</dbReference>
<evidence type="ECO:0000256" key="2">
    <source>
        <dbReference type="SAM" id="SignalP"/>
    </source>
</evidence>
<proteinExistence type="predicted"/>
<feature type="domain" description="Peptidase S1" evidence="3">
    <location>
        <begin position="24"/>
        <end position="239"/>
    </location>
</feature>
<evidence type="ECO:0000259" key="3">
    <source>
        <dbReference type="PROSITE" id="PS50240"/>
    </source>
</evidence>
<keyword evidence="4" id="KW-0378">Hydrolase</keyword>
<dbReference type="Pfam" id="PF00089">
    <property type="entry name" value="Trypsin"/>
    <property type="match status" value="1"/>
</dbReference>
<organism evidence="4 5">
    <name type="scientific">Roseobacter insulae</name>
    <dbReference type="NCBI Taxonomy" id="2859783"/>
    <lineage>
        <taxon>Bacteria</taxon>
        <taxon>Pseudomonadati</taxon>
        <taxon>Pseudomonadota</taxon>
        <taxon>Alphaproteobacteria</taxon>
        <taxon>Rhodobacterales</taxon>
        <taxon>Roseobacteraceae</taxon>
        <taxon>Roseobacter</taxon>
    </lineage>
</organism>
<dbReference type="RefSeq" id="WP_219505022.1">
    <property type="nucleotide sequence ID" value="NZ_JAHXDN010000004.1"/>
</dbReference>
<evidence type="ECO:0000313" key="5">
    <source>
        <dbReference type="Proteomes" id="UP001138661"/>
    </source>
</evidence>
<dbReference type="InterPro" id="IPR018114">
    <property type="entry name" value="TRYPSIN_HIS"/>
</dbReference>
<dbReference type="PANTHER" id="PTHR15462:SF8">
    <property type="entry name" value="SERINE PROTEASE"/>
    <property type="match status" value="1"/>
</dbReference>
<protein>
    <submittedName>
        <fullName evidence="4">Trypsin-like serine protease</fullName>
        <ecNumber evidence="4">3.4.21.-</ecNumber>
    </submittedName>
</protein>
<dbReference type="PANTHER" id="PTHR15462">
    <property type="entry name" value="SERINE PROTEASE"/>
    <property type="match status" value="1"/>
</dbReference>
<evidence type="ECO:0000256" key="1">
    <source>
        <dbReference type="ARBA" id="ARBA00022729"/>
    </source>
</evidence>
<keyword evidence="5" id="KW-1185">Reference proteome</keyword>
<keyword evidence="4" id="KW-0645">Protease</keyword>
<dbReference type="EC" id="3.4.21.-" evidence="4"/>